<keyword evidence="4 6" id="KW-0808">Transferase</keyword>
<name>V5WKD7_9SPIO</name>
<dbReference type="PIRSF" id="PIRSF001369">
    <property type="entry name" value="Citrate_synth"/>
    <property type="match status" value="1"/>
</dbReference>
<evidence type="ECO:0000313" key="8">
    <source>
        <dbReference type="EMBL" id="AHC16218.1"/>
    </source>
</evidence>
<feature type="active site" evidence="7">
    <location>
        <position position="261"/>
    </location>
</feature>
<dbReference type="GO" id="GO:0036440">
    <property type="term" value="F:citrate synthase activity"/>
    <property type="evidence" value="ECO:0007669"/>
    <property type="project" value="UniProtKB-EC"/>
</dbReference>
<dbReference type="InterPro" id="IPR016142">
    <property type="entry name" value="Citrate_synth-like_lrg_a-sub"/>
</dbReference>
<evidence type="ECO:0000256" key="6">
    <source>
        <dbReference type="PIRNR" id="PIRNR001369"/>
    </source>
</evidence>
<dbReference type="InterPro" id="IPR024176">
    <property type="entry name" value="Citrate_synthase_bac-typ"/>
</dbReference>
<evidence type="ECO:0000256" key="7">
    <source>
        <dbReference type="PIRSR" id="PIRSR001369-1"/>
    </source>
</evidence>
<dbReference type="Gene3D" id="1.10.580.10">
    <property type="entry name" value="Citrate Synthase, domain 1"/>
    <property type="match status" value="1"/>
</dbReference>
<dbReference type="EMBL" id="CP006939">
    <property type="protein sequence ID" value="AHC16218.1"/>
    <property type="molecule type" value="Genomic_DNA"/>
</dbReference>
<dbReference type="Pfam" id="PF00285">
    <property type="entry name" value="Citrate_synt"/>
    <property type="match status" value="1"/>
</dbReference>
<dbReference type="GO" id="GO:0005975">
    <property type="term" value="P:carbohydrate metabolic process"/>
    <property type="evidence" value="ECO:0007669"/>
    <property type="project" value="TreeGrafter"/>
</dbReference>
<accession>V5WKD7</accession>
<dbReference type="NCBIfam" id="TIGR01800">
    <property type="entry name" value="cit_synth_II"/>
    <property type="match status" value="1"/>
</dbReference>
<keyword evidence="3" id="KW-0816">Tricarboxylic acid cycle</keyword>
<evidence type="ECO:0000256" key="1">
    <source>
        <dbReference type="ARBA" id="ARBA00004751"/>
    </source>
</evidence>
<dbReference type="PANTHER" id="PTHR11739:SF4">
    <property type="entry name" value="CITRATE SYNTHASE, PEROXISOMAL"/>
    <property type="match status" value="1"/>
</dbReference>
<dbReference type="AlphaFoldDB" id="V5WKD7"/>
<dbReference type="InterPro" id="IPR016143">
    <property type="entry name" value="Citrate_synth-like_sm_a-sub"/>
</dbReference>
<dbReference type="GO" id="GO:0006099">
    <property type="term" value="P:tricarboxylic acid cycle"/>
    <property type="evidence" value="ECO:0007669"/>
    <property type="project" value="UniProtKB-UniPathway"/>
</dbReference>
<feature type="active site" evidence="7">
    <location>
        <position position="317"/>
    </location>
</feature>
<dbReference type="PATRIC" id="fig|1307761.3.peg.2860"/>
<dbReference type="OrthoDB" id="9800864at2"/>
<dbReference type="PANTHER" id="PTHR11739">
    <property type="entry name" value="CITRATE SYNTHASE"/>
    <property type="match status" value="1"/>
</dbReference>
<dbReference type="Proteomes" id="UP000018680">
    <property type="component" value="Chromosome"/>
</dbReference>
<dbReference type="SUPFAM" id="SSF48256">
    <property type="entry name" value="Citrate synthase"/>
    <property type="match status" value="1"/>
</dbReference>
<keyword evidence="8" id="KW-0012">Acyltransferase</keyword>
<evidence type="ECO:0000256" key="5">
    <source>
        <dbReference type="ARBA" id="ARBA00049288"/>
    </source>
</evidence>
<protein>
    <recommendedName>
        <fullName evidence="6">Citrate synthase</fullName>
    </recommendedName>
</protein>
<dbReference type="eggNOG" id="COG0372">
    <property type="taxonomic scope" value="Bacteria"/>
</dbReference>
<keyword evidence="9" id="KW-1185">Reference proteome</keyword>
<evidence type="ECO:0000256" key="2">
    <source>
        <dbReference type="ARBA" id="ARBA00010566"/>
    </source>
</evidence>
<gene>
    <name evidence="8" type="ORF">L21SP2_2870</name>
</gene>
<dbReference type="InterPro" id="IPR002020">
    <property type="entry name" value="Citrate_synthase"/>
</dbReference>
<organism evidence="8 9">
    <name type="scientific">Salinispira pacifica</name>
    <dbReference type="NCBI Taxonomy" id="1307761"/>
    <lineage>
        <taxon>Bacteria</taxon>
        <taxon>Pseudomonadati</taxon>
        <taxon>Spirochaetota</taxon>
        <taxon>Spirochaetia</taxon>
        <taxon>Spirochaetales</taxon>
        <taxon>Spirochaetaceae</taxon>
        <taxon>Salinispira</taxon>
    </lineage>
</organism>
<dbReference type="PRINTS" id="PR00143">
    <property type="entry name" value="CITRTSNTHASE"/>
</dbReference>
<sequence>MTKVEYSKGLEGVVAAESAICRIDGQAGELYYRGYPISELARKASFEEVIYLLLYGDLPTKSEYEGFHLRVRTQRDIKPEILEMVKGFPRDTHPMELLQSSIAYLSSYIDHKIHHGPNCHCTSTLHQVTQLATVVAAFHRIKNGKDYVPPRKDLSFGANFLYMLKGEEPTKLDGDIMDAAFILHAEHHFNASTFTARVVASTKSTCYSSISAAIGALYGSLHGGANERVMNMVHEVGTPDNAKAWVENALKEKQKIMGMGHRVYRAKDPRAVIMEEFLETLSKEKGDDSSYQILKTIEEVVGAHMKEKGKDVYPNVDFFSGAVYDLLGIPKSLFTPIFASSRVAGWLAHVLEQREDNRIYRPTAIYTGPEGKHVTALEERS</sequence>
<comment type="pathway">
    <text evidence="1">Carbohydrate metabolism; tricarboxylic acid cycle; isocitrate from oxaloacetate: step 1/2.</text>
</comment>
<evidence type="ECO:0000256" key="3">
    <source>
        <dbReference type="ARBA" id="ARBA00022532"/>
    </source>
</evidence>
<dbReference type="InterPro" id="IPR011278">
    <property type="entry name" value="2-MeCitrate/Citrate_synth_II"/>
</dbReference>
<dbReference type="KEGG" id="slr:L21SP2_2870"/>
<comment type="similarity">
    <text evidence="2 6">Belongs to the citrate synthase family.</text>
</comment>
<comment type="catalytic activity">
    <reaction evidence="5">
        <text>oxaloacetate + acetyl-CoA + H2O = citrate + CoA + H(+)</text>
        <dbReference type="Rhea" id="RHEA:16845"/>
        <dbReference type="ChEBI" id="CHEBI:15377"/>
        <dbReference type="ChEBI" id="CHEBI:15378"/>
        <dbReference type="ChEBI" id="CHEBI:16452"/>
        <dbReference type="ChEBI" id="CHEBI:16947"/>
        <dbReference type="ChEBI" id="CHEBI:57287"/>
        <dbReference type="ChEBI" id="CHEBI:57288"/>
        <dbReference type="EC" id="2.3.3.16"/>
    </reaction>
</comment>
<evidence type="ECO:0000256" key="4">
    <source>
        <dbReference type="ARBA" id="ARBA00022679"/>
    </source>
</evidence>
<proteinExistence type="inferred from homology"/>
<dbReference type="HOGENOM" id="CLU_025068_2_1_12"/>
<dbReference type="GO" id="GO:0005829">
    <property type="term" value="C:cytosol"/>
    <property type="evidence" value="ECO:0007669"/>
    <property type="project" value="TreeGrafter"/>
</dbReference>
<dbReference type="STRING" id="1307761.L21SP2_2870"/>
<reference evidence="8 9" key="1">
    <citation type="journal article" date="2015" name="Stand. Genomic Sci.">
        <title>Complete genome sequence and description of Salinispira pacifica gen. nov., sp. nov., a novel spirochaete isolated form a hypersaline microbial mat.</title>
        <authorList>
            <person name="Ben Hania W."/>
            <person name="Joseph M."/>
            <person name="Schumann P."/>
            <person name="Bunk B."/>
            <person name="Fiebig A."/>
            <person name="Sproer C."/>
            <person name="Klenk H.P."/>
            <person name="Fardeau M.L."/>
            <person name="Spring S."/>
        </authorList>
    </citation>
    <scope>NUCLEOTIDE SEQUENCE [LARGE SCALE GENOMIC DNA]</scope>
    <source>
        <strain evidence="8 9">L21-RPul-D2</strain>
    </source>
</reference>
<evidence type="ECO:0000313" key="9">
    <source>
        <dbReference type="Proteomes" id="UP000018680"/>
    </source>
</evidence>
<dbReference type="Gene3D" id="1.10.230.10">
    <property type="entry name" value="Cytochrome P450-Terp, domain 2"/>
    <property type="match status" value="1"/>
</dbReference>
<dbReference type="RefSeq" id="WP_024269115.1">
    <property type="nucleotide sequence ID" value="NC_023035.1"/>
</dbReference>
<dbReference type="UniPathway" id="UPA00223"/>
<dbReference type="InterPro" id="IPR036969">
    <property type="entry name" value="Citrate_synthase_sf"/>
</dbReference>